<reference evidence="5" key="2">
    <citation type="submission" date="2002-09" db="EMBL/GenBank/DDBJ databases">
        <title>Rice Genomic Sequence.</title>
        <authorList>
            <person name="Wing R.A."/>
            <person name="Yu Y."/>
            <person name="Soderlund C."/>
            <person name="Kim H.-R."/>
            <person name="Rambo T."/>
            <person name="Saski C."/>
            <person name="Currie J."/>
            <person name="Collura K."/>
        </authorList>
    </citation>
    <scope>NUCLEOTIDE SEQUENCE</scope>
</reference>
<proteinExistence type="predicted"/>
<feature type="compositionally biased region" description="Basic and acidic residues" evidence="1">
    <location>
        <begin position="211"/>
        <end position="231"/>
    </location>
</feature>
<feature type="region of interest" description="Disordered" evidence="1">
    <location>
        <begin position="581"/>
        <end position="651"/>
    </location>
</feature>
<evidence type="ECO:0000313" key="6">
    <source>
        <dbReference type="Proteomes" id="UP000000763"/>
    </source>
</evidence>
<dbReference type="Proteomes" id="UP000000763">
    <property type="component" value="Chromosome 10"/>
</dbReference>
<evidence type="ECO:0000313" key="4">
    <source>
        <dbReference type="EMBL" id="AAN04144.1"/>
    </source>
</evidence>
<evidence type="ECO:0000259" key="3">
    <source>
        <dbReference type="Pfam" id="PF22936"/>
    </source>
</evidence>
<reference evidence="6" key="3">
    <citation type="journal article" date="2005" name="Nature">
        <title>The map-based sequence of the rice genome.</title>
        <authorList>
            <consortium name="International rice genome sequencing project (IRGSP)"/>
            <person name="Matsumoto T."/>
            <person name="Wu J."/>
            <person name="Kanamori H."/>
            <person name="Katayose Y."/>
            <person name="Fujisawa M."/>
            <person name="Namiki N."/>
            <person name="Mizuno H."/>
            <person name="Yamamoto K."/>
            <person name="Antonio B.A."/>
            <person name="Baba T."/>
            <person name="Sakata K."/>
            <person name="Nagamura Y."/>
            <person name="Aoki H."/>
            <person name="Arikawa K."/>
            <person name="Arita K."/>
            <person name="Bito T."/>
            <person name="Chiden Y."/>
            <person name="Fujitsuka N."/>
            <person name="Fukunaka R."/>
            <person name="Hamada M."/>
            <person name="Harada C."/>
            <person name="Hayashi A."/>
            <person name="Hijishita S."/>
            <person name="Honda M."/>
            <person name="Hosokawa S."/>
            <person name="Ichikawa Y."/>
            <person name="Idonuma A."/>
            <person name="Iijima M."/>
            <person name="Ikeda M."/>
            <person name="Ikeno M."/>
            <person name="Ito K."/>
            <person name="Ito S."/>
            <person name="Ito T."/>
            <person name="Ito Y."/>
            <person name="Ito Y."/>
            <person name="Iwabuchi A."/>
            <person name="Kamiya K."/>
            <person name="Karasawa W."/>
            <person name="Kurita K."/>
            <person name="Katagiri S."/>
            <person name="Kikuta A."/>
            <person name="Kobayashi H."/>
            <person name="Kobayashi N."/>
            <person name="Machita K."/>
            <person name="Maehara T."/>
            <person name="Masukawa M."/>
            <person name="Mizubayashi T."/>
            <person name="Mukai Y."/>
            <person name="Nagasaki H."/>
            <person name="Nagata Y."/>
            <person name="Naito S."/>
            <person name="Nakashima M."/>
            <person name="Nakama Y."/>
            <person name="Nakamichi Y."/>
            <person name="Nakamura M."/>
            <person name="Meguro A."/>
            <person name="Negishi M."/>
            <person name="Ohta I."/>
            <person name="Ohta T."/>
            <person name="Okamoto M."/>
            <person name="Ono N."/>
            <person name="Saji S."/>
            <person name="Sakaguchi M."/>
            <person name="Sakai K."/>
            <person name="Shibata M."/>
            <person name="Shimokawa T."/>
            <person name="Song J."/>
            <person name="Takazaki Y."/>
            <person name="Terasawa K."/>
            <person name="Tsugane M."/>
            <person name="Tsuji K."/>
            <person name="Ueda S."/>
            <person name="Waki K."/>
            <person name="Yamagata H."/>
            <person name="Yamamoto M."/>
            <person name="Yamamoto S."/>
            <person name="Yamane H."/>
            <person name="Yoshiki S."/>
            <person name="Yoshihara R."/>
            <person name="Yukawa K."/>
            <person name="Zhong H."/>
            <person name="Yano M."/>
            <person name="Yuan Q."/>
            <person name="Ouyang S."/>
            <person name="Liu J."/>
            <person name="Jones K.M."/>
            <person name="Gansberger K."/>
            <person name="Moffat K."/>
            <person name="Hill J."/>
            <person name="Bera J."/>
            <person name="Fadrosh D."/>
            <person name="Jin S."/>
            <person name="Johri S."/>
            <person name="Kim M."/>
            <person name="Overton L."/>
            <person name="Reardon M."/>
            <person name="Tsitrin T."/>
            <person name="Vuong H."/>
            <person name="Weaver B."/>
            <person name="Ciecko A."/>
            <person name="Tallon L."/>
            <person name="Jackson J."/>
            <person name="Pai G."/>
            <person name="Aken S.V."/>
            <person name="Utterback T."/>
            <person name="Reidmuller S."/>
            <person name="Feldblyum T."/>
            <person name="Hsiao J."/>
            <person name="Zismann V."/>
            <person name="Iobst S."/>
            <person name="de Vazeille A.R."/>
            <person name="Buell C.R."/>
            <person name="Ying K."/>
            <person name="Li Y."/>
            <person name="Lu T."/>
            <person name="Huang Y."/>
            <person name="Zhao Q."/>
            <person name="Feng Q."/>
            <person name="Zhang L."/>
            <person name="Zhu J."/>
            <person name="Weng Q."/>
            <person name="Mu J."/>
            <person name="Lu Y."/>
            <person name="Fan D."/>
            <person name="Liu Y."/>
            <person name="Guan J."/>
            <person name="Zhang Y."/>
            <person name="Yu S."/>
            <person name="Liu X."/>
            <person name="Zhang Y."/>
            <person name="Hong G."/>
            <person name="Han B."/>
            <person name="Choisne N."/>
            <person name="Demange N."/>
            <person name="Orjeda G."/>
            <person name="Samain S."/>
            <person name="Cattolico L."/>
            <person name="Pelletier E."/>
            <person name="Couloux A."/>
            <person name="Segurens B."/>
            <person name="Wincker P."/>
            <person name="D'Hont A."/>
            <person name="Scarpelli C."/>
            <person name="Weissenbach J."/>
            <person name="Salanoubat M."/>
            <person name="Quetier F."/>
            <person name="Yu Y."/>
            <person name="Kim H.R."/>
            <person name="Rambo T."/>
            <person name="Currie J."/>
            <person name="Collura K."/>
            <person name="Luo M."/>
            <person name="Yang T."/>
            <person name="Ammiraju J.S.S."/>
            <person name="Engler F."/>
            <person name="Soderlund C."/>
            <person name="Wing R.A."/>
            <person name="Palmer L.E."/>
            <person name="de la Bastide M."/>
            <person name="Spiegel L."/>
            <person name="Nascimento L."/>
            <person name="Zutavern T."/>
            <person name="O'Shaughnessy A."/>
            <person name="Dike S."/>
            <person name="Dedhia N."/>
            <person name="Preston R."/>
            <person name="Balija V."/>
            <person name="McCombie W.R."/>
            <person name="Chow T."/>
            <person name="Chen H."/>
            <person name="Chung M."/>
            <person name="Chen C."/>
            <person name="Shaw J."/>
            <person name="Wu H."/>
            <person name="Hsiao K."/>
            <person name="Chao Y."/>
            <person name="Chu M."/>
            <person name="Cheng C."/>
            <person name="Hour A."/>
            <person name="Lee P."/>
            <person name="Lin S."/>
            <person name="Lin Y."/>
            <person name="Liou J."/>
            <person name="Liu S."/>
            <person name="Hsing Y."/>
            <person name="Raghuvanshi S."/>
            <person name="Mohanty A."/>
            <person name="Bharti A.K."/>
            <person name="Gaur A."/>
            <person name="Gupta V."/>
            <person name="Kumar D."/>
            <person name="Ravi V."/>
            <person name="Vij S."/>
            <person name="Kapur A."/>
            <person name="Khurana P."/>
            <person name="Khurana P."/>
            <person name="Khurana J.P."/>
            <person name="Tyagi A.K."/>
            <person name="Gaikwad K."/>
            <person name="Singh A."/>
            <person name="Dalal V."/>
            <person name="Srivastava S."/>
            <person name="Dixit A."/>
            <person name="Pal A.K."/>
            <person name="Ghazi I.A."/>
            <person name="Yadav M."/>
            <person name="Pandit A."/>
            <person name="Bhargava A."/>
            <person name="Sureshbabu K."/>
            <person name="Batra K."/>
            <person name="Sharma T.R."/>
            <person name="Mohapatra T."/>
            <person name="Singh N.K."/>
            <person name="Messing J."/>
            <person name="Nelson A.B."/>
            <person name="Fuks G."/>
            <person name="Kavchok S."/>
            <person name="Keizer G."/>
            <person name="Linton E."/>
            <person name="Llaca V."/>
            <person name="Song R."/>
            <person name="Tanyolac B."/>
            <person name="Young S."/>
            <person name="Ho-Il K."/>
            <person name="Hahn J.H."/>
            <person name="Sangsakoo G."/>
            <person name="Vanavichit A."/>
            <person name="de Mattos Luiz.A.T."/>
            <person name="Zimmer P.D."/>
            <person name="Malone G."/>
            <person name="Dellagostin O."/>
            <person name="de Oliveira A.C."/>
            <person name="Bevan M."/>
            <person name="Bancroft I."/>
            <person name="Minx P."/>
            <person name="Cordum H."/>
            <person name="Wilson R."/>
            <person name="Cheng Z."/>
            <person name="Jin W."/>
            <person name="Jiang J."/>
            <person name="Leong S.A."/>
            <person name="Iwama H."/>
            <person name="Gojobori T."/>
            <person name="Itoh T."/>
            <person name="Niimura Y."/>
            <person name="Fujii Y."/>
            <person name="Habara T."/>
            <person name="Sakai H."/>
            <person name="Sato Y."/>
            <person name="Wilson G."/>
            <person name="Kumar K."/>
            <person name="McCouch S."/>
            <person name="Juretic N."/>
            <person name="Hoen D."/>
            <person name="Wright S."/>
            <person name="Bruskiewich R."/>
            <person name="Bureau T."/>
            <person name="Miyao A."/>
            <person name="Hirochika H."/>
            <person name="Nishikawa T."/>
            <person name="Kadowaki K."/>
            <person name="Sugiura M."/>
            <person name="Burr B."/>
            <person name="Sasaki T."/>
        </authorList>
    </citation>
    <scope>NUCLEOTIDE SEQUENCE [LARGE SCALE GENOMIC DNA]</scope>
    <source>
        <strain evidence="6">cv. Nipponbare</strain>
    </source>
</reference>
<name>A0A5S6RC78_ORYSJ</name>
<sequence>MANKFITKPHVFDGTDFPYWCSKMQSYIMAKDLDIWKKVSNPYVIPDQINTAALKTEFENNCKAHNILLSGISRSDFDRVSHLQTANEISIALRNFHQGTTNIKELHRDLFKKEYIKFEMKHGEALDDYLSRFNKILSDLRSVDSSYDINYTQSKVSRHFLNGLDMSIWEMKVTSIQESVDMSTLTLDSLYTKLKTHEMNILSPLNKGKKKDNDGEKTKENKPKSTFKGEKTKENLKKMFEKVYAAFEPLSNIDGESEDEDKGKNISGVCFMARGESDSECEDNEFKQQHDVLDSSTCTLNKMKLKDALGRVEYMEDIVKNNEVLSCPKFCKSKGVMVDCENYANLEKELSYLKSSLQRFSDDGHIVRFCFRLARKQKKEREIAIAKSKWQKSGFPLRKSALVVRKENMWIVDSGCSRHMTGDKNWFSSLKQTSKTESMIFGDVSTSAVLATALVEDLKYNLLSVSQIVDENFEVHFKKTGSKVFDSCGDSMLNISRYGRVFKADFENPVSHVITYLVAKFNKDVMFWHRRLGHVGFDHLTRLSGLDLVRGLPKLKKDLDLVLCHRFRGRMVVFFEDNSDNDDDEVGSADQTGRQAGQIAGTPPVRLAQEVQSDRPWSSGSDSVDADRDGPPKATTSTSEGTERETTSEVVAPLHIQRRHLPEQIIGNIREQTTRSKVTTHDVCANSTFVASFEPKDVTHALTDESWFNAMHEELENFERNKVWTLVEPPFGHNTIGTKWVF</sequence>
<dbReference type="Pfam" id="PF13976">
    <property type="entry name" value="gag_pre-integrs"/>
    <property type="match status" value="1"/>
</dbReference>
<reference evidence="4" key="1">
    <citation type="submission" date="2002-09" db="EMBL/GenBank/DDBJ databases">
        <title>Rice Genomic Sequence.</title>
        <authorList>
            <person name="Wing R.A."/>
            <person name="Yu Y."/>
            <person name="Yang T.J."/>
            <person name="Nah G."/>
            <person name="Soderlund C."/>
            <person name="Chen M."/>
            <person name="Kim H.-R."/>
            <person name="Rambo T."/>
            <person name="Saski C."/>
            <person name="Henry D."/>
            <person name="Oates R."/>
            <person name="Simmons J."/>
        </authorList>
    </citation>
    <scope>NUCLEOTIDE SEQUENCE</scope>
</reference>
<feature type="region of interest" description="Disordered" evidence="1">
    <location>
        <begin position="202"/>
        <end position="231"/>
    </location>
</feature>
<dbReference type="PANTHER" id="PTHR34676">
    <property type="entry name" value="DUF4219 DOMAIN-CONTAINING PROTEIN-RELATED"/>
    <property type="match status" value="1"/>
</dbReference>
<gene>
    <name evidence="4" type="ORF">OSJNAa0036D19.12</name>
    <name evidence="5" type="ORF">OSJNBa0050E08.5</name>
</gene>
<dbReference type="Pfam" id="PF14223">
    <property type="entry name" value="Retrotran_gag_2"/>
    <property type="match status" value="1"/>
</dbReference>
<dbReference type="PANTHER" id="PTHR34676:SF17">
    <property type="entry name" value="OS06G0684500 PROTEIN"/>
    <property type="match status" value="1"/>
</dbReference>
<organism evidence="4 6">
    <name type="scientific">Oryza sativa subsp. japonica</name>
    <name type="common">Rice</name>
    <dbReference type="NCBI Taxonomy" id="39947"/>
    <lineage>
        <taxon>Eukaryota</taxon>
        <taxon>Viridiplantae</taxon>
        <taxon>Streptophyta</taxon>
        <taxon>Embryophyta</taxon>
        <taxon>Tracheophyta</taxon>
        <taxon>Spermatophyta</taxon>
        <taxon>Magnoliopsida</taxon>
        <taxon>Liliopsida</taxon>
        <taxon>Poales</taxon>
        <taxon>Poaceae</taxon>
        <taxon>BOP clade</taxon>
        <taxon>Oryzoideae</taxon>
        <taxon>Oryzeae</taxon>
        <taxon>Oryzinae</taxon>
        <taxon>Oryza</taxon>
        <taxon>Oryza sativa</taxon>
    </lineage>
</organism>
<feature type="domain" description="Retrovirus-related Pol polyprotein from transposon TNT 1-94-like beta-barrel" evidence="3">
    <location>
        <begin position="410"/>
        <end position="449"/>
    </location>
</feature>
<evidence type="ECO:0000313" key="5">
    <source>
        <dbReference type="EMBL" id="AAN04204.1"/>
    </source>
</evidence>
<dbReference type="EMBL" id="AC116600">
    <property type="protein sequence ID" value="AAN04144.1"/>
    <property type="molecule type" value="Genomic_DNA"/>
</dbReference>
<protein>
    <submittedName>
        <fullName evidence="4">Retroelement</fullName>
    </submittedName>
</protein>
<dbReference type="Pfam" id="PF22936">
    <property type="entry name" value="Pol_BBD"/>
    <property type="match status" value="1"/>
</dbReference>
<evidence type="ECO:0000259" key="2">
    <source>
        <dbReference type="Pfam" id="PF13976"/>
    </source>
</evidence>
<dbReference type="AlphaFoldDB" id="A0A5S6RC78"/>
<feature type="domain" description="GAG-pre-integrase" evidence="2">
    <location>
        <begin position="501"/>
        <end position="558"/>
    </location>
</feature>
<dbReference type="InterPro" id="IPR054722">
    <property type="entry name" value="PolX-like_BBD"/>
</dbReference>
<evidence type="ECO:0000256" key="1">
    <source>
        <dbReference type="SAM" id="MobiDB-lite"/>
    </source>
</evidence>
<reference evidence="6" key="4">
    <citation type="journal article" date="2008" name="Nucleic Acids Res.">
        <title>The rice annotation project database (RAP-DB): 2008 update.</title>
        <authorList>
            <consortium name="The rice annotation project (RAP)"/>
        </authorList>
    </citation>
    <scope>GENOME REANNOTATION</scope>
    <source>
        <strain evidence="6">cv. Nipponbare</strain>
    </source>
</reference>
<dbReference type="InterPro" id="IPR025724">
    <property type="entry name" value="GAG-pre-integrase_dom"/>
</dbReference>
<dbReference type="EMBL" id="AC098696">
    <property type="protein sequence ID" value="AAN04204.1"/>
    <property type="molecule type" value="Genomic_DNA"/>
</dbReference>
<accession>A0A5S6RC78</accession>